<evidence type="ECO:0000313" key="2">
    <source>
        <dbReference type="Proteomes" id="UP001195914"/>
    </source>
</evidence>
<evidence type="ECO:0000313" key="1">
    <source>
        <dbReference type="EMBL" id="KAK1933040.1"/>
    </source>
</evidence>
<dbReference type="Proteomes" id="UP001195914">
    <property type="component" value="Unassembled WGS sequence"/>
</dbReference>
<gene>
    <name evidence="1" type="ORF">X943_001932</name>
</gene>
<name>A0AAD9G734_BABDI</name>
<dbReference type="EMBL" id="JAHBMH010000073">
    <property type="protein sequence ID" value="KAK1933040.1"/>
    <property type="molecule type" value="Genomic_DNA"/>
</dbReference>
<dbReference type="AlphaFoldDB" id="A0AAD9G734"/>
<organism evidence="1 2">
    <name type="scientific">Babesia divergens</name>
    <dbReference type="NCBI Taxonomy" id="32595"/>
    <lineage>
        <taxon>Eukaryota</taxon>
        <taxon>Sar</taxon>
        <taxon>Alveolata</taxon>
        <taxon>Apicomplexa</taxon>
        <taxon>Aconoidasida</taxon>
        <taxon>Piroplasmida</taxon>
        <taxon>Babesiidae</taxon>
        <taxon>Babesia</taxon>
    </lineage>
</organism>
<accession>A0AAD9G734</accession>
<proteinExistence type="predicted"/>
<reference evidence="1" key="1">
    <citation type="journal article" date="2014" name="Nucleic Acids Res.">
        <title>The evolutionary dynamics of variant antigen genes in Babesia reveal a history of genomic innovation underlying host-parasite interaction.</title>
        <authorList>
            <person name="Jackson A.P."/>
            <person name="Otto T.D."/>
            <person name="Darby A."/>
            <person name="Ramaprasad A."/>
            <person name="Xia D."/>
            <person name="Echaide I.E."/>
            <person name="Farber M."/>
            <person name="Gahlot S."/>
            <person name="Gamble J."/>
            <person name="Gupta D."/>
            <person name="Gupta Y."/>
            <person name="Jackson L."/>
            <person name="Malandrin L."/>
            <person name="Malas T.B."/>
            <person name="Moussa E."/>
            <person name="Nair M."/>
            <person name="Reid A.J."/>
            <person name="Sanders M."/>
            <person name="Sharma J."/>
            <person name="Tracey A."/>
            <person name="Quail M.A."/>
            <person name="Weir W."/>
            <person name="Wastling J.M."/>
            <person name="Hall N."/>
            <person name="Willadsen P."/>
            <person name="Lingelbach K."/>
            <person name="Shiels B."/>
            <person name="Tait A."/>
            <person name="Berriman M."/>
            <person name="Allred D.R."/>
            <person name="Pain A."/>
        </authorList>
    </citation>
    <scope>NUCLEOTIDE SEQUENCE</scope>
    <source>
        <strain evidence="1">1802A</strain>
    </source>
</reference>
<comment type="caution">
    <text evidence="1">The sequence shown here is derived from an EMBL/GenBank/DDBJ whole genome shotgun (WGS) entry which is preliminary data.</text>
</comment>
<reference evidence="1" key="2">
    <citation type="submission" date="2021-05" db="EMBL/GenBank/DDBJ databases">
        <authorList>
            <person name="Pain A."/>
        </authorList>
    </citation>
    <scope>NUCLEOTIDE SEQUENCE</scope>
    <source>
        <strain evidence="1">1802A</strain>
    </source>
</reference>
<sequence length="170" mass="20161">MRQVFSKNAYRHAVSWFGSENYRKAFHCTPRMSMFQADYRMLRYVVPRIFSYHYRNPLLMRMGSVDEIREALRLQLCGQQSLWDHCLGLTGVGELSAWQSLCICEHLLSKMSVQAMNIYITCIEECVRKCLDSYTCMMPLLQQFCWLNLRIHKMTHVIDLQPHGRPYQIP</sequence>
<keyword evidence="2" id="KW-1185">Reference proteome</keyword>
<protein>
    <submittedName>
        <fullName evidence="1">Uncharacterized protein</fullName>
    </submittedName>
</protein>